<dbReference type="EMBL" id="JAEAOA010000094">
    <property type="protein sequence ID" value="KAK3592565.1"/>
    <property type="molecule type" value="Genomic_DNA"/>
</dbReference>
<feature type="domain" description="DOMON" evidence="12">
    <location>
        <begin position="210"/>
        <end position="341"/>
    </location>
</feature>
<name>A0AAE0SIH7_9BIVA</name>
<evidence type="ECO:0000259" key="14">
    <source>
        <dbReference type="PROSITE" id="PS51019"/>
    </source>
</evidence>
<feature type="domain" description="Cytochrome b561" evidence="13">
    <location>
        <begin position="345"/>
        <end position="552"/>
    </location>
</feature>
<evidence type="ECO:0000313" key="15">
    <source>
        <dbReference type="EMBL" id="KAK3592565.1"/>
    </source>
</evidence>
<dbReference type="Proteomes" id="UP001195483">
    <property type="component" value="Unassembled WGS sequence"/>
</dbReference>
<evidence type="ECO:0000256" key="2">
    <source>
        <dbReference type="ARBA" id="ARBA00004141"/>
    </source>
</evidence>
<dbReference type="GO" id="GO:0016020">
    <property type="term" value="C:membrane"/>
    <property type="evidence" value="ECO:0007669"/>
    <property type="project" value="UniProtKB-SubCell"/>
</dbReference>
<dbReference type="PROSITE" id="PS50836">
    <property type="entry name" value="DOMON"/>
    <property type="match status" value="1"/>
</dbReference>
<dbReference type="InterPro" id="IPR005018">
    <property type="entry name" value="DOMON_domain"/>
</dbReference>
<feature type="transmembrane region" description="Helical" evidence="11">
    <location>
        <begin position="12"/>
        <end position="29"/>
    </location>
</feature>
<evidence type="ECO:0000256" key="9">
    <source>
        <dbReference type="ARBA" id="ARBA00023136"/>
    </source>
</evidence>
<evidence type="ECO:0000256" key="5">
    <source>
        <dbReference type="ARBA" id="ARBA00022692"/>
    </source>
</evidence>
<dbReference type="CDD" id="cd08544">
    <property type="entry name" value="Reeler"/>
    <property type="match status" value="1"/>
</dbReference>
<keyword evidence="10" id="KW-0325">Glycoprotein</keyword>
<keyword evidence="6" id="KW-0249">Electron transport</keyword>
<feature type="transmembrane region" description="Helical" evidence="11">
    <location>
        <begin position="464"/>
        <end position="482"/>
    </location>
</feature>
<keyword evidence="9 11" id="KW-0472">Membrane</keyword>
<dbReference type="PANTHER" id="PTHR45828">
    <property type="entry name" value="CYTOCHROME B561/FERRIC REDUCTASE TRANSMEMBRANE"/>
    <property type="match status" value="1"/>
</dbReference>
<evidence type="ECO:0000313" key="16">
    <source>
        <dbReference type="Proteomes" id="UP001195483"/>
    </source>
</evidence>
<feature type="transmembrane region" description="Helical" evidence="11">
    <location>
        <begin position="529"/>
        <end position="546"/>
    </location>
</feature>
<dbReference type="InterPro" id="IPR002861">
    <property type="entry name" value="Reeler_dom"/>
</dbReference>
<dbReference type="PROSITE" id="PS51019">
    <property type="entry name" value="REELIN"/>
    <property type="match status" value="1"/>
</dbReference>
<proteinExistence type="inferred from homology"/>
<dbReference type="AlphaFoldDB" id="A0AAE0SIH7"/>
<comment type="subcellular location">
    <subcellularLocation>
        <location evidence="2">Membrane</location>
        <topology evidence="2">Multi-pass membrane protein</topology>
    </subcellularLocation>
</comment>
<evidence type="ECO:0000256" key="8">
    <source>
        <dbReference type="ARBA" id="ARBA00023004"/>
    </source>
</evidence>
<evidence type="ECO:0000256" key="6">
    <source>
        <dbReference type="ARBA" id="ARBA00022982"/>
    </source>
</evidence>
<gene>
    <name evidence="15" type="ORF">CHS0354_000894</name>
</gene>
<evidence type="ECO:0000256" key="1">
    <source>
        <dbReference type="ARBA" id="ARBA00001970"/>
    </source>
</evidence>
<feature type="transmembrane region" description="Helical" evidence="11">
    <location>
        <begin position="426"/>
        <end position="444"/>
    </location>
</feature>
<dbReference type="SMART" id="SM00665">
    <property type="entry name" value="B561"/>
    <property type="match status" value="1"/>
</dbReference>
<dbReference type="Pfam" id="PF02014">
    <property type="entry name" value="Reeler"/>
    <property type="match status" value="1"/>
</dbReference>
<evidence type="ECO:0000259" key="13">
    <source>
        <dbReference type="PROSITE" id="PS50939"/>
    </source>
</evidence>
<reference evidence="15" key="2">
    <citation type="journal article" date="2021" name="Genome Biol. Evol.">
        <title>Developing a high-quality reference genome for a parasitic bivalve with doubly uniparental inheritance (Bivalvia: Unionida).</title>
        <authorList>
            <person name="Smith C.H."/>
        </authorList>
    </citation>
    <scope>NUCLEOTIDE SEQUENCE</scope>
    <source>
        <strain evidence="15">CHS0354</strain>
        <tissue evidence="15">Mantle</tissue>
    </source>
</reference>
<comment type="similarity">
    <text evidence="3">Belongs to the FRRS1 family.</text>
</comment>
<comment type="caution">
    <text evidence="15">The sequence shown here is derived from an EMBL/GenBank/DDBJ whole genome shotgun (WGS) entry which is preliminary data.</text>
</comment>
<evidence type="ECO:0008006" key="17">
    <source>
        <dbReference type="Google" id="ProtNLM"/>
    </source>
</evidence>
<dbReference type="CDD" id="cd08760">
    <property type="entry name" value="Cyt_b561_FRRS1_like"/>
    <property type="match status" value="1"/>
</dbReference>
<sequence length="610" mass="67087">MMDCIQIVAKSFWLGILIFGQVICYPYGAPDSTCSTMMPNHGISASNIPVPYTITTSKSTYMPNEEITVILQGKSEDYNIKGFLIQPRQKSSISQLNTVGTITGDSETWNLCTPPMAALTHRNSNNKTTVNMTWKAPAEAVETVVFVATIVQAELTYWVNVQSRELTPNSSVPGGGGVTTPSPAVGTTVPSGGQFFDPACGKSKGCFRDSTFLVTWADNGGSTINFEMKASIPVSDNYWMSLGFSSDTKMGDDSVADCSVQSGVVTSHSSYNPGKSNEPLADDTYGINRTDGKVENGVFTCSFSRAKTVAVSSGRHKKRAAVSDATFFDLNEDWYLMFAHGRGPATAKYPHVMNPKISNAKADLQSVIDLAADSKKVDLTKVHGSLMIVAWIFLASIGTVMARFYKPVWPDSRIFGEKVWFQIHRACMVLVLFLVSASFVIIFIESDGYSETALWTDFQKAHPVLGIIIMALTVINPVMALFRPHPDAPRRKIFNIAHFGVGTVAFILAIINIFIGVDLDMSKNVENVLWAYVGWFIFIVIVLEIHDLMKSRKGKNNENYELTNIAEKQPMRESSLNVHNWKPWILAVHVVIILGLTIAMLILGNLHDED</sequence>
<dbReference type="CDD" id="cd09628">
    <property type="entry name" value="DOMON_SDR_2_like"/>
    <property type="match status" value="1"/>
</dbReference>
<dbReference type="FunFam" id="2.60.40.4060:FF:000003">
    <property type="entry name" value="Ferric chelate reductase 1"/>
    <property type="match status" value="1"/>
</dbReference>
<evidence type="ECO:0000256" key="4">
    <source>
        <dbReference type="ARBA" id="ARBA00022448"/>
    </source>
</evidence>
<reference evidence="15" key="3">
    <citation type="submission" date="2023-05" db="EMBL/GenBank/DDBJ databases">
        <authorList>
            <person name="Smith C.H."/>
        </authorList>
    </citation>
    <scope>NUCLEOTIDE SEQUENCE</scope>
    <source>
        <strain evidence="15">CHS0354</strain>
        <tissue evidence="15">Mantle</tissue>
    </source>
</reference>
<keyword evidence="4" id="KW-0813">Transport</keyword>
<evidence type="ECO:0000256" key="3">
    <source>
        <dbReference type="ARBA" id="ARBA00009195"/>
    </source>
</evidence>
<dbReference type="InterPro" id="IPR042307">
    <property type="entry name" value="Reeler_sf"/>
</dbReference>
<reference evidence="15" key="1">
    <citation type="journal article" date="2021" name="Genome Biol. Evol.">
        <title>A High-Quality Reference Genome for a Parasitic Bivalve with Doubly Uniparental Inheritance (Bivalvia: Unionida).</title>
        <authorList>
            <person name="Smith C.H."/>
        </authorList>
    </citation>
    <scope>NUCLEOTIDE SEQUENCE</scope>
    <source>
        <strain evidence="15">CHS0354</strain>
    </source>
</reference>
<keyword evidence="7 11" id="KW-1133">Transmembrane helix</keyword>
<keyword evidence="5 11" id="KW-0812">Transmembrane</keyword>
<protein>
    <recommendedName>
        <fullName evidence="17">Ferric-chelate reductase 1</fullName>
    </recommendedName>
</protein>
<feature type="transmembrane region" description="Helical" evidence="11">
    <location>
        <begin position="384"/>
        <end position="405"/>
    </location>
</feature>
<evidence type="ECO:0000256" key="11">
    <source>
        <dbReference type="SAM" id="Phobius"/>
    </source>
</evidence>
<feature type="transmembrane region" description="Helical" evidence="11">
    <location>
        <begin position="584"/>
        <end position="604"/>
    </location>
</feature>
<dbReference type="Pfam" id="PF03188">
    <property type="entry name" value="Cytochrom_B561"/>
    <property type="match status" value="1"/>
</dbReference>
<keyword evidence="16" id="KW-1185">Reference proteome</keyword>
<comment type="cofactor">
    <cofactor evidence="1">
        <name>heme b</name>
        <dbReference type="ChEBI" id="CHEBI:60344"/>
    </cofactor>
</comment>
<dbReference type="Gene3D" id="2.60.40.4060">
    <property type="entry name" value="Reeler domain"/>
    <property type="match status" value="1"/>
</dbReference>
<dbReference type="PROSITE" id="PS50939">
    <property type="entry name" value="CYTOCHROME_B561"/>
    <property type="match status" value="1"/>
</dbReference>
<accession>A0AAE0SIH7</accession>
<dbReference type="Gene3D" id="1.20.120.1770">
    <property type="match status" value="1"/>
</dbReference>
<evidence type="ECO:0000256" key="10">
    <source>
        <dbReference type="ARBA" id="ARBA00023180"/>
    </source>
</evidence>
<evidence type="ECO:0000256" key="7">
    <source>
        <dbReference type="ARBA" id="ARBA00022989"/>
    </source>
</evidence>
<dbReference type="InterPro" id="IPR006593">
    <property type="entry name" value="Cyt_b561/ferric_Rdtase_TM"/>
</dbReference>
<evidence type="ECO:0000259" key="12">
    <source>
        <dbReference type="PROSITE" id="PS50836"/>
    </source>
</evidence>
<keyword evidence="8" id="KW-0408">Iron</keyword>
<dbReference type="Pfam" id="PF03351">
    <property type="entry name" value="DOMON"/>
    <property type="match status" value="1"/>
</dbReference>
<organism evidence="15 16">
    <name type="scientific">Potamilus streckersoni</name>
    <dbReference type="NCBI Taxonomy" id="2493646"/>
    <lineage>
        <taxon>Eukaryota</taxon>
        <taxon>Metazoa</taxon>
        <taxon>Spiralia</taxon>
        <taxon>Lophotrochozoa</taxon>
        <taxon>Mollusca</taxon>
        <taxon>Bivalvia</taxon>
        <taxon>Autobranchia</taxon>
        <taxon>Heteroconchia</taxon>
        <taxon>Palaeoheterodonta</taxon>
        <taxon>Unionida</taxon>
        <taxon>Unionoidea</taxon>
        <taxon>Unionidae</taxon>
        <taxon>Ambleminae</taxon>
        <taxon>Lampsilini</taxon>
        <taxon>Potamilus</taxon>
    </lineage>
</organism>
<feature type="domain" description="Reelin" evidence="14">
    <location>
        <begin position="19"/>
        <end position="183"/>
    </location>
</feature>
<dbReference type="InterPro" id="IPR051237">
    <property type="entry name" value="Ferric-chelate_Red/DefProt"/>
</dbReference>
<feature type="transmembrane region" description="Helical" evidence="11">
    <location>
        <begin position="494"/>
        <end position="517"/>
    </location>
</feature>
<dbReference type="PANTHER" id="PTHR45828:SF33">
    <property type="entry name" value="DOMON DOMAIN-CONTAINING PROTEIN"/>
    <property type="match status" value="1"/>
</dbReference>